<dbReference type="SUPFAM" id="SSF53098">
    <property type="entry name" value="Ribonuclease H-like"/>
    <property type="match status" value="1"/>
</dbReference>
<name>A0AAU9PC02_9ASTR</name>
<comment type="caution">
    <text evidence="3">The sequence shown here is derived from an EMBL/GenBank/DDBJ whole genome shotgun (WGS) entry which is preliminary data.</text>
</comment>
<evidence type="ECO:0000313" key="3">
    <source>
        <dbReference type="EMBL" id="CAH1447588.1"/>
    </source>
</evidence>
<sequence>MPPIFTCAAALNPKIGLDGVENILEDIEGYLGLDSDYAKVSMTKCCDTLHEVFDYYDKMHRSKSRERNMTKESGSRNIVMESVLRRKSRSLTILNELELYKNTDFINVMSYDEYENCNMLEWWRNKGRYQYPVMGEMVRDMITVQASTMGLEFGFCLHGRVLDELTTWKLKPRWEEMRMFLKEHYDDNEGKENVDLIEDDDDDDDDDGSEDVENFLIDRIKEEVFGSDCEDYD</sequence>
<dbReference type="GO" id="GO:0046983">
    <property type="term" value="F:protein dimerization activity"/>
    <property type="evidence" value="ECO:0007669"/>
    <property type="project" value="InterPro"/>
</dbReference>
<feature type="domain" description="HAT C-terminal dimerisation" evidence="2">
    <location>
        <begin position="97"/>
        <end position="181"/>
    </location>
</feature>
<dbReference type="InterPro" id="IPR012337">
    <property type="entry name" value="RNaseH-like_sf"/>
</dbReference>
<evidence type="ECO:0000313" key="4">
    <source>
        <dbReference type="Proteomes" id="UP001157418"/>
    </source>
</evidence>
<proteinExistence type="predicted"/>
<keyword evidence="4" id="KW-1185">Reference proteome</keyword>
<dbReference type="AlphaFoldDB" id="A0AAU9PC02"/>
<dbReference type="InterPro" id="IPR008906">
    <property type="entry name" value="HATC_C_dom"/>
</dbReference>
<evidence type="ECO:0000259" key="2">
    <source>
        <dbReference type="Pfam" id="PF05699"/>
    </source>
</evidence>
<feature type="compositionally biased region" description="Acidic residues" evidence="1">
    <location>
        <begin position="195"/>
        <end position="212"/>
    </location>
</feature>
<reference evidence="3 4" key="1">
    <citation type="submission" date="2022-01" db="EMBL/GenBank/DDBJ databases">
        <authorList>
            <person name="Xiong W."/>
            <person name="Schranz E."/>
        </authorList>
    </citation>
    <scope>NUCLEOTIDE SEQUENCE [LARGE SCALE GENOMIC DNA]</scope>
</reference>
<dbReference type="PANTHER" id="PTHR23272:SF190">
    <property type="entry name" value="ZINC FINGER, BED-TYPE-RELATED"/>
    <property type="match status" value="1"/>
</dbReference>
<dbReference type="PANTHER" id="PTHR23272">
    <property type="entry name" value="BED FINGER-RELATED"/>
    <property type="match status" value="1"/>
</dbReference>
<organism evidence="3 4">
    <name type="scientific">Lactuca virosa</name>
    <dbReference type="NCBI Taxonomy" id="75947"/>
    <lineage>
        <taxon>Eukaryota</taxon>
        <taxon>Viridiplantae</taxon>
        <taxon>Streptophyta</taxon>
        <taxon>Embryophyta</taxon>
        <taxon>Tracheophyta</taxon>
        <taxon>Spermatophyta</taxon>
        <taxon>Magnoliopsida</taxon>
        <taxon>eudicotyledons</taxon>
        <taxon>Gunneridae</taxon>
        <taxon>Pentapetalae</taxon>
        <taxon>asterids</taxon>
        <taxon>campanulids</taxon>
        <taxon>Asterales</taxon>
        <taxon>Asteraceae</taxon>
        <taxon>Cichorioideae</taxon>
        <taxon>Cichorieae</taxon>
        <taxon>Lactucinae</taxon>
        <taxon>Lactuca</taxon>
    </lineage>
</organism>
<dbReference type="EMBL" id="CAKMRJ010005524">
    <property type="protein sequence ID" value="CAH1447588.1"/>
    <property type="molecule type" value="Genomic_DNA"/>
</dbReference>
<protein>
    <recommendedName>
        <fullName evidence="2">HAT C-terminal dimerisation domain-containing protein</fullName>
    </recommendedName>
</protein>
<gene>
    <name evidence="3" type="ORF">LVIROSA_LOCUS33189</name>
</gene>
<dbReference type="Pfam" id="PF05699">
    <property type="entry name" value="Dimer_Tnp_hAT"/>
    <property type="match status" value="1"/>
</dbReference>
<dbReference type="Proteomes" id="UP001157418">
    <property type="component" value="Unassembled WGS sequence"/>
</dbReference>
<accession>A0AAU9PC02</accession>
<evidence type="ECO:0000256" key="1">
    <source>
        <dbReference type="SAM" id="MobiDB-lite"/>
    </source>
</evidence>
<feature type="region of interest" description="Disordered" evidence="1">
    <location>
        <begin position="191"/>
        <end position="212"/>
    </location>
</feature>